<dbReference type="OrthoDB" id="10678130at2759"/>
<feature type="non-terminal residue" evidence="1">
    <location>
        <position position="1"/>
    </location>
</feature>
<organism evidence="1 2">
    <name type="scientific">Symbiodinium necroappetens</name>
    <dbReference type="NCBI Taxonomy" id="1628268"/>
    <lineage>
        <taxon>Eukaryota</taxon>
        <taxon>Sar</taxon>
        <taxon>Alveolata</taxon>
        <taxon>Dinophyceae</taxon>
        <taxon>Suessiales</taxon>
        <taxon>Symbiodiniaceae</taxon>
        <taxon>Symbiodinium</taxon>
    </lineage>
</organism>
<sequence length="97" mass="10450">SGLVPESDLSWSSIAEISEFSRTVDDCVLEGDRLDVSTSTLAVPPSWLMVSKFSGPTLIKNAAEEAETGPRISSIAVDSHRDNIHLTCESSMFHAGR</sequence>
<evidence type="ECO:0000313" key="2">
    <source>
        <dbReference type="Proteomes" id="UP000601435"/>
    </source>
</evidence>
<proteinExistence type="predicted"/>
<feature type="non-terminal residue" evidence="1">
    <location>
        <position position="97"/>
    </location>
</feature>
<dbReference type="Proteomes" id="UP000601435">
    <property type="component" value="Unassembled WGS sequence"/>
</dbReference>
<accession>A0A813AFG9</accession>
<comment type="caution">
    <text evidence="1">The sequence shown here is derived from an EMBL/GenBank/DDBJ whole genome shotgun (WGS) entry which is preliminary data.</text>
</comment>
<gene>
    <name evidence="1" type="ORF">SNEC2469_LOCUS27524</name>
</gene>
<dbReference type="AlphaFoldDB" id="A0A813AFG9"/>
<reference evidence="1" key="1">
    <citation type="submission" date="2021-02" db="EMBL/GenBank/DDBJ databases">
        <authorList>
            <person name="Dougan E. K."/>
            <person name="Rhodes N."/>
            <person name="Thang M."/>
            <person name="Chan C."/>
        </authorList>
    </citation>
    <scope>NUCLEOTIDE SEQUENCE</scope>
</reference>
<protein>
    <submittedName>
        <fullName evidence="1">Uncharacterized protein</fullName>
    </submittedName>
</protein>
<dbReference type="EMBL" id="CAJNJA010058090">
    <property type="protein sequence ID" value="CAE7864497.1"/>
    <property type="molecule type" value="Genomic_DNA"/>
</dbReference>
<name>A0A813AFG9_9DINO</name>
<keyword evidence="2" id="KW-1185">Reference proteome</keyword>
<evidence type="ECO:0000313" key="1">
    <source>
        <dbReference type="EMBL" id="CAE7864497.1"/>
    </source>
</evidence>